<accession>A0A814PAD2</accession>
<evidence type="ECO:0000256" key="1">
    <source>
        <dbReference type="SAM" id="MobiDB-lite"/>
    </source>
</evidence>
<sequence>MISTSNNDQHDLFSNSNEVLEFSRCIYYIVAYYALQAACIALLLPYTLFRINCKENMHLYSCDNPAVCPNGVRACQAFLNAHKQARASVMGNLYSKAKRAIIMRTIGKKTYKQNILPIRINELDAKIENRATTLDEKSPAVLKYRTPHFKATATVKFPPLESGEHWKIGWIQACTRMEFYNSYGEHGYSSWEFPQLMSGDKPMISDSDGRNYPWYGSKSEVIEVQGPCDDYTLIKVNMNDNFYPHITWDIPTSNERLSRLTHVARNQQFYTWLVAMDAINGSILVLKTIRWQMKLEIGIDPLKPQGSRAKLISDPAPEQPEILKQNVRIPTCILYPPNVCIMFSFKLTCANSAQILVWHPLCRLGEISRRPEIVVPPRCMVILDQNPFYSNYIRHKTHTSIQNKLNGGGSSSASGHGSGSSSSSSESPPRNIHSTKSSGNDKTTARIMMNANTKTTTTKTSLYIPTNSSHTNHSTHQQERIISATSLVGNSRCYTGMKQIINHHSMSSNGVMVR</sequence>
<evidence type="ECO:0000256" key="2">
    <source>
        <dbReference type="SAM" id="Phobius"/>
    </source>
</evidence>
<proteinExistence type="predicted"/>
<dbReference type="EMBL" id="CAJNOQ010005614">
    <property type="protein sequence ID" value="CAF1105084.1"/>
    <property type="molecule type" value="Genomic_DNA"/>
</dbReference>
<gene>
    <name evidence="3" type="ORF">GPM918_LOCUS18944</name>
    <name evidence="4" type="ORF">SRO942_LOCUS18941</name>
</gene>
<dbReference type="AlphaFoldDB" id="A0A814PAD2"/>
<keyword evidence="2" id="KW-0472">Membrane</keyword>
<dbReference type="PANTHER" id="PTHR31655">
    <property type="entry name" value="PROTEIN FAM78A"/>
    <property type="match status" value="1"/>
</dbReference>
<feature type="compositionally biased region" description="Low complexity" evidence="1">
    <location>
        <begin position="411"/>
        <end position="427"/>
    </location>
</feature>
<dbReference type="EMBL" id="CAJOBC010005614">
    <property type="protein sequence ID" value="CAF3869732.1"/>
    <property type="molecule type" value="Genomic_DNA"/>
</dbReference>
<dbReference type="Proteomes" id="UP000663829">
    <property type="component" value="Unassembled WGS sequence"/>
</dbReference>
<feature type="compositionally biased region" description="Polar residues" evidence="1">
    <location>
        <begin position="432"/>
        <end position="442"/>
    </location>
</feature>
<keyword evidence="2" id="KW-0812">Transmembrane</keyword>
<evidence type="ECO:0000313" key="4">
    <source>
        <dbReference type="EMBL" id="CAF3869732.1"/>
    </source>
</evidence>
<evidence type="ECO:0000313" key="3">
    <source>
        <dbReference type="EMBL" id="CAF1105084.1"/>
    </source>
</evidence>
<evidence type="ECO:0000313" key="5">
    <source>
        <dbReference type="Proteomes" id="UP000663829"/>
    </source>
</evidence>
<protein>
    <submittedName>
        <fullName evidence="3">Uncharacterized protein</fullName>
    </submittedName>
</protein>
<reference evidence="3" key="1">
    <citation type="submission" date="2021-02" db="EMBL/GenBank/DDBJ databases">
        <authorList>
            <person name="Nowell W R."/>
        </authorList>
    </citation>
    <scope>NUCLEOTIDE SEQUENCE</scope>
</reference>
<dbReference type="OrthoDB" id="9971204at2759"/>
<organism evidence="3 5">
    <name type="scientific">Didymodactylos carnosus</name>
    <dbReference type="NCBI Taxonomy" id="1234261"/>
    <lineage>
        <taxon>Eukaryota</taxon>
        <taxon>Metazoa</taxon>
        <taxon>Spiralia</taxon>
        <taxon>Gnathifera</taxon>
        <taxon>Rotifera</taxon>
        <taxon>Eurotatoria</taxon>
        <taxon>Bdelloidea</taxon>
        <taxon>Philodinida</taxon>
        <taxon>Philodinidae</taxon>
        <taxon>Didymodactylos</taxon>
    </lineage>
</organism>
<keyword evidence="5" id="KW-1185">Reference proteome</keyword>
<name>A0A814PAD2_9BILA</name>
<feature type="region of interest" description="Disordered" evidence="1">
    <location>
        <begin position="401"/>
        <end position="446"/>
    </location>
</feature>
<dbReference type="InterPro" id="IPR029638">
    <property type="entry name" value="FAM78"/>
</dbReference>
<feature type="transmembrane region" description="Helical" evidence="2">
    <location>
        <begin position="26"/>
        <end position="49"/>
    </location>
</feature>
<dbReference type="PANTHER" id="PTHR31655:SF7">
    <property type="entry name" value="PROTEIN FAM78A"/>
    <property type="match status" value="1"/>
</dbReference>
<comment type="caution">
    <text evidence="3">The sequence shown here is derived from an EMBL/GenBank/DDBJ whole genome shotgun (WGS) entry which is preliminary data.</text>
</comment>
<keyword evidence="2" id="KW-1133">Transmembrane helix</keyword>
<dbReference type="Proteomes" id="UP000681722">
    <property type="component" value="Unassembled WGS sequence"/>
</dbReference>